<feature type="region of interest" description="Disordered" evidence="1">
    <location>
        <begin position="1"/>
        <end position="23"/>
    </location>
</feature>
<dbReference type="EMBL" id="ML977613">
    <property type="protein sequence ID" value="KAF1997456.1"/>
    <property type="molecule type" value="Genomic_DNA"/>
</dbReference>
<dbReference type="Proteomes" id="UP000799779">
    <property type="component" value="Unassembled WGS sequence"/>
</dbReference>
<protein>
    <submittedName>
        <fullName evidence="2">Uncharacterized protein</fullName>
    </submittedName>
</protein>
<feature type="compositionally biased region" description="Basic and acidic residues" evidence="1">
    <location>
        <begin position="1"/>
        <end position="11"/>
    </location>
</feature>
<dbReference type="AlphaFoldDB" id="A0A6A5WIF7"/>
<gene>
    <name evidence="2" type="ORF">P154DRAFT_578877</name>
</gene>
<dbReference type="PANTHER" id="PTHR38790">
    <property type="entry name" value="2EXR DOMAIN-CONTAINING PROTEIN-RELATED"/>
    <property type="match status" value="1"/>
</dbReference>
<evidence type="ECO:0000256" key="1">
    <source>
        <dbReference type="SAM" id="MobiDB-lite"/>
    </source>
</evidence>
<dbReference type="PANTHER" id="PTHR38790:SF4">
    <property type="entry name" value="2EXR DOMAIN-CONTAINING PROTEIN"/>
    <property type="match status" value="1"/>
</dbReference>
<evidence type="ECO:0000313" key="3">
    <source>
        <dbReference type="Proteomes" id="UP000799779"/>
    </source>
</evidence>
<evidence type="ECO:0000313" key="2">
    <source>
        <dbReference type="EMBL" id="KAF1997456.1"/>
    </source>
</evidence>
<accession>A0A6A5WIF7</accession>
<sequence length="230" mass="26159">MAPKKPVDGSRKKPRCPPGPHTIAYHQKKTTARVVKSNRKHRNGMLNVSARGKYITTTKKNEQDSPLLRLPAEIRNTIYGYVLGGKTVTKEGWEGRMTDKDTFEISGRQSLALLGVCRMIYAETAFLPFTLNDFHFDYEEEISMLRASMRTFQWNAITTVVLFQSVSIYASIEPLAAMMKWFRGLKFIHLKFFKGYRDWTSSEADLAEVARSQLASAIEGRGVQIIVHHA</sequence>
<reference evidence="2" key="1">
    <citation type="journal article" date="2020" name="Stud. Mycol.">
        <title>101 Dothideomycetes genomes: a test case for predicting lifestyles and emergence of pathogens.</title>
        <authorList>
            <person name="Haridas S."/>
            <person name="Albert R."/>
            <person name="Binder M."/>
            <person name="Bloem J."/>
            <person name="Labutti K."/>
            <person name="Salamov A."/>
            <person name="Andreopoulos B."/>
            <person name="Baker S."/>
            <person name="Barry K."/>
            <person name="Bills G."/>
            <person name="Bluhm B."/>
            <person name="Cannon C."/>
            <person name="Castanera R."/>
            <person name="Culley D."/>
            <person name="Daum C."/>
            <person name="Ezra D."/>
            <person name="Gonzalez J."/>
            <person name="Henrissat B."/>
            <person name="Kuo A."/>
            <person name="Liang C."/>
            <person name="Lipzen A."/>
            <person name="Lutzoni F."/>
            <person name="Magnuson J."/>
            <person name="Mondo S."/>
            <person name="Nolan M."/>
            <person name="Ohm R."/>
            <person name="Pangilinan J."/>
            <person name="Park H.-J."/>
            <person name="Ramirez L."/>
            <person name="Alfaro M."/>
            <person name="Sun H."/>
            <person name="Tritt A."/>
            <person name="Yoshinaga Y."/>
            <person name="Zwiers L.-H."/>
            <person name="Turgeon B."/>
            <person name="Goodwin S."/>
            <person name="Spatafora J."/>
            <person name="Crous P."/>
            <person name="Grigoriev I."/>
        </authorList>
    </citation>
    <scope>NUCLEOTIDE SEQUENCE</scope>
    <source>
        <strain evidence="2">CBS 123094</strain>
    </source>
</reference>
<proteinExistence type="predicted"/>
<dbReference type="OrthoDB" id="5413827at2759"/>
<name>A0A6A5WIF7_9PLEO</name>
<organism evidence="2 3">
    <name type="scientific">Amniculicola lignicola CBS 123094</name>
    <dbReference type="NCBI Taxonomy" id="1392246"/>
    <lineage>
        <taxon>Eukaryota</taxon>
        <taxon>Fungi</taxon>
        <taxon>Dikarya</taxon>
        <taxon>Ascomycota</taxon>
        <taxon>Pezizomycotina</taxon>
        <taxon>Dothideomycetes</taxon>
        <taxon>Pleosporomycetidae</taxon>
        <taxon>Pleosporales</taxon>
        <taxon>Amniculicolaceae</taxon>
        <taxon>Amniculicola</taxon>
    </lineage>
</organism>
<keyword evidence="3" id="KW-1185">Reference proteome</keyword>